<dbReference type="InterPro" id="IPR027417">
    <property type="entry name" value="P-loop_NTPase"/>
</dbReference>
<dbReference type="PANTHER" id="PTHR42939">
    <property type="entry name" value="ABC TRANSPORTER ATP-BINDING PROTEIN ALBC-RELATED"/>
    <property type="match status" value="1"/>
</dbReference>
<dbReference type="InterPro" id="IPR003439">
    <property type="entry name" value="ABC_transporter-like_ATP-bd"/>
</dbReference>
<dbReference type="GO" id="GO:0005524">
    <property type="term" value="F:ATP binding"/>
    <property type="evidence" value="ECO:0007669"/>
    <property type="project" value="UniProtKB-KW"/>
</dbReference>
<dbReference type="STRING" id="1193713.GCA_001636315_03340"/>
<evidence type="ECO:0000259" key="4">
    <source>
        <dbReference type="PROSITE" id="PS50893"/>
    </source>
</evidence>
<dbReference type="Pfam" id="PF00005">
    <property type="entry name" value="ABC_tran"/>
    <property type="match status" value="1"/>
</dbReference>
<feature type="domain" description="ABC transporter" evidence="4">
    <location>
        <begin position="3"/>
        <end position="224"/>
    </location>
</feature>
<keyword evidence="2" id="KW-0547">Nucleotide-binding</keyword>
<sequence>MDRLTIDVQKAGYSENEQVIQDIHFMVGAGELVGLIGENGAGKSTTIKAILGQLPFVEGKVTIHTGDGVYGYVPERPVFYEELTVWEHIEYCGVMREIPDWEEKAKELIKTFRAENYIHQLPHSLSKGTQQKIMLIIALLPSPELLIIDEPFIGLDPRATKLLLQIIDVEREKGTGILMCTHVLDTAEKICDQFVLLSNGTMFTSDTLHDLQIKCRLPGGSLLDCFDYLIDRDAYDEQD</sequence>
<dbReference type="GO" id="GO:0016887">
    <property type="term" value="F:ATP hydrolysis activity"/>
    <property type="evidence" value="ECO:0007669"/>
    <property type="project" value="InterPro"/>
</dbReference>
<dbReference type="SMART" id="SM00382">
    <property type="entry name" value="AAA"/>
    <property type="match status" value="1"/>
</dbReference>
<keyword evidence="3 5" id="KW-0067">ATP-binding</keyword>
<name>A0A3Q9QSC9_9BACI</name>
<evidence type="ECO:0000256" key="3">
    <source>
        <dbReference type="ARBA" id="ARBA00022840"/>
    </source>
</evidence>
<dbReference type="OrthoDB" id="9804819at2"/>
<dbReference type="KEGG" id="nmk:CHR53_04090"/>
<organism evidence="5 6">
    <name type="scientific">Neobacillus mesonae</name>
    <dbReference type="NCBI Taxonomy" id="1193713"/>
    <lineage>
        <taxon>Bacteria</taxon>
        <taxon>Bacillati</taxon>
        <taxon>Bacillota</taxon>
        <taxon>Bacilli</taxon>
        <taxon>Bacillales</taxon>
        <taxon>Bacillaceae</taxon>
        <taxon>Neobacillus</taxon>
    </lineage>
</organism>
<dbReference type="PROSITE" id="PS50893">
    <property type="entry name" value="ABC_TRANSPORTER_2"/>
    <property type="match status" value="1"/>
</dbReference>
<accession>A0A3Q9QSC9</accession>
<dbReference type="CDD" id="cd03230">
    <property type="entry name" value="ABC_DR_subfamily_A"/>
    <property type="match status" value="1"/>
</dbReference>
<dbReference type="PANTHER" id="PTHR42939:SF2">
    <property type="entry name" value="ABC-TYPE TRANSPORTER ATP-BINDING PROTEIN ECSA"/>
    <property type="match status" value="1"/>
</dbReference>
<dbReference type="Proteomes" id="UP000282892">
    <property type="component" value="Chromosome"/>
</dbReference>
<reference evidence="5 6" key="1">
    <citation type="submission" date="2017-07" db="EMBL/GenBank/DDBJ databases">
        <title>The complete genome sequence of Bacillus mesonae strain H20-5, an efficient strain improving plant abiotic stress resistance.</title>
        <authorList>
            <person name="Kim S.Y."/>
            <person name="Song H."/>
            <person name="Sang M.K."/>
            <person name="Weon H.-Y."/>
            <person name="Song J."/>
        </authorList>
    </citation>
    <scope>NUCLEOTIDE SEQUENCE [LARGE SCALE GENOMIC DNA]</scope>
    <source>
        <strain evidence="5 6">H20-5</strain>
    </source>
</reference>
<evidence type="ECO:0000256" key="1">
    <source>
        <dbReference type="ARBA" id="ARBA00022448"/>
    </source>
</evidence>
<dbReference type="InterPro" id="IPR003593">
    <property type="entry name" value="AAA+_ATPase"/>
</dbReference>
<protein>
    <submittedName>
        <fullName evidence="5">ABC transporter ATP-binding protein</fullName>
    </submittedName>
</protein>
<evidence type="ECO:0000256" key="2">
    <source>
        <dbReference type="ARBA" id="ARBA00022741"/>
    </source>
</evidence>
<evidence type="ECO:0000313" key="5">
    <source>
        <dbReference type="EMBL" id="AZU60511.1"/>
    </source>
</evidence>
<evidence type="ECO:0000313" key="6">
    <source>
        <dbReference type="Proteomes" id="UP000282892"/>
    </source>
</evidence>
<dbReference type="EMBL" id="CP022572">
    <property type="protein sequence ID" value="AZU60511.1"/>
    <property type="molecule type" value="Genomic_DNA"/>
</dbReference>
<dbReference type="InterPro" id="IPR051782">
    <property type="entry name" value="ABC_Transporter_VariousFunc"/>
</dbReference>
<gene>
    <name evidence="5" type="ORF">CHR53_04090</name>
</gene>
<proteinExistence type="predicted"/>
<dbReference type="Gene3D" id="3.40.50.300">
    <property type="entry name" value="P-loop containing nucleotide triphosphate hydrolases"/>
    <property type="match status" value="1"/>
</dbReference>
<dbReference type="RefSeq" id="WP_127485153.1">
    <property type="nucleotide sequence ID" value="NZ_CP022572.1"/>
</dbReference>
<dbReference type="SUPFAM" id="SSF52540">
    <property type="entry name" value="P-loop containing nucleoside triphosphate hydrolases"/>
    <property type="match status" value="1"/>
</dbReference>
<dbReference type="AlphaFoldDB" id="A0A3Q9QSC9"/>
<keyword evidence="6" id="KW-1185">Reference proteome</keyword>
<keyword evidence="1" id="KW-0813">Transport</keyword>